<evidence type="ECO:0000313" key="8">
    <source>
        <dbReference type="Proteomes" id="UP001196136"/>
    </source>
</evidence>
<sequence length="545" mass="58142">MKNFGLKRLKSLFLCSLAIALVQSCDEDDIDNAAPVIADQSFTTKENITEGDEIGTVAASDADGDELVFSISGDDEGLFSITEDGVLSLAEGRELDPETVEHTLTVAVSDGMDTAEAEVSVRLNLAPVMEAQEFTVGLDITEGDVIGTVAASDADGDELVFSIAEDGSGLFAITGSGELGLAEGRSFDRELGAQEFALTVAVGDGMETSEAGVTIKVVPCQEAVNGTSEDPIASGGTKELIGTPAEGEWKIVSGGGNITEDISGGVANGYVYTADPVQEDTEVEIAYVLETGFGGNGDCPESSASVTFTVQGPVYLHENGKTVVAREWTEGGETGVIDGVQYYVAEDKTNLEEIISSSPSLLPTVCTTKITDMSYLFFDNSFNEDISSWDTSSVTDMSNMFDSAKDFNQDIGDWDTSNVRIMEGMFNLASSFNQDIGDWDTSNVINMSDMFNEASAFNSDISDWDTSSVNHMGYMFSLASSFNQDIGDWDTSKVESMTLMFLGASAFDRDISDWNVDNVSSCEYFSDGTSSEWTLDEKPGLTCSH</sequence>
<comment type="caution">
    <text evidence="7">The sequence shown here is derived from an EMBL/GenBank/DDBJ whole genome shotgun (WGS) entry which is preliminary data.</text>
</comment>
<evidence type="ECO:0000256" key="5">
    <source>
        <dbReference type="SAM" id="SignalP"/>
    </source>
</evidence>
<evidence type="ECO:0000259" key="6">
    <source>
        <dbReference type="PROSITE" id="PS50268"/>
    </source>
</evidence>
<dbReference type="RefSeq" id="WP_220113064.1">
    <property type="nucleotide sequence ID" value="NZ_JAHZSV010000005.1"/>
</dbReference>
<dbReference type="InterPro" id="IPR015919">
    <property type="entry name" value="Cadherin-like_sf"/>
</dbReference>
<dbReference type="InterPro" id="IPR002126">
    <property type="entry name" value="Cadherin-like_dom"/>
</dbReference>
<dbReference type="Proteomes" id="UP001196136">
    <property type="component" value="Unassembled WGS sequence"/>
</dbReference>
<dbReference type="Pfam" id="PF17963">
    <property type="entry name" value="Big_9"/>
    <property type="match status" value="1"/>
</dbReference>
<name>A0ABS7EPQ8_9FLAO</name>
<dbReference type="InterPro" id="IPR011889">
    <property type="entry name" value="Liste_lipo_26"/>
</dbReference>
<keyword evidence="4" id="KW-0472">Membrane</keyword>
<reference evidence="7 8" key="1">
    <citation type="submission" date="2021-08" db="EMBL/GenBank/DDBJ databases">
        <title>Muricauda profundi sp. nov., a marine bacterium isolated from deep seawater of the Mariana Trench.</title>
        <authorList>
            <person name="Wei Y."/>
        </authorList>
    </citation>
    <scope>NUCLEOTIDE SEQUENCE [LARGE SCALE GENOMIC DNA]</scope>
    <source>
        <strain evidence="7 8">W52</strain>
    </source>
</reference>
<dbReference type="InterPro" id="IPR039808">
    <property type="entry name" value="Cadherin"/>
</dbReference>
<dbReference type="Pfam" id="PF03382">
    <property type="entry name" value="DUF285"/>
    <property type="match status" value="1"/>
</dbReference>
<organism evidence="7 8">
    <name type="scientific">Flagellimonas abyssi</name>
    <dbReference type="NCBI Taxonomy" id="2864871"/>
    <lineage>
        <taxon>Bacteria</taxon>
        <taxon>Pseudomonadati</taxon>
        <taxon>Bacteroidota</taxon>
        <taxon>Flavobacteriia</taxon>
        <taxon>Flavobacteriales</taxon>
        <taxon>Flavobacteriaceae</taxon>
        <taxon>Flagellimonas</taxon>
    </lineage>
</organism>
<evidence type="ECO:0000256" key="1">
    <source>
        <dbReference type="ARBA" id="ARBA00004370"/>
    </source>
</evidence>
<keyword evidence="8" id="KW-1185">Reference proteome</keyword>
<dbReference type="PROSITE" id="PS50268">
    <property type="entry name" value="CADHERIN_2"/>
    <property type="match status" value="2"/>
</dbReference>
<feature type="chain" id="PRO_5045168238" evidence="5">
    <location>
        <begin position="21"/>
        <end position="545"/>
    </location>
</feature>
<dbReference type="PANTHER" id="PTHR24027:SF438">
    <property type="entry name" value="CADHERIN 23"/>
    <property type="match status" value="1"/>
</dbReference>
<dbReference type="EMBL" id="JAHZSV010000005">
    <property type="protein sequence ID" value="MBW8199456.1"/>
    <property type="molecule type" value="Genomic_DNA"/>
</dbReference>
<evidence type="ECO:0000313" key="7">
    <source>
        <dbReference type="EMBL" id="MBW8199456.1"/>
    </source>
</evidence>
<comment type="subcellular location">
    <subcellularLocation>
        <location evidence="1">Membrane</location>
    </subcellularLocation>
</comment>
<feature type="signal peptide" evidence="5">
    <location>
        <begin position="1"/>
        <end position="20"/>
    </location>
</feature>
<dbReference type="PANTHER" id="PTHR24027">
    <property type="entry name" value="CADHERIN-23"/>
    <property type="match status" value="1"/>
</dbReference>
<feature type="domain" description="Cadherin" evidence="6">
    <location>
        <begin position="128"/>
        <end position="233"/>
    </location>
</feature>
<accession>A0ABS7EPQ8</accession>
<dbReference type="SMART" id="SM00112">
    <property type="entry name" value="CA"/>
    <property type="match status" value="2"/>
</dbReference>
<dbReference type="NCBIfam" id="TIGR02167">
    <property type="entry name" value="Liste_lipo_26"/>
    <property type="match status" value="4"/>
</dbReference>
<dbReference type="Gene3D" id="2.60.40.60">
    <property type="entry name" value="Cadherins"/>
    <property type="match status" value="2"/>
</dbReference>
<evidence type="ECO:0000256" key="3">
    <source>
        <dbReference type="ARBA" id="ARBA00022837"/>
    </source>
</evidence>
<evidence type="ECO:0000256" key="4">
    <source>
        <dbReference type="ARBA" id="ARBA00023136"/>
    </source>
</evidence>
<keyword evidence="2" id="KW-0677">Repeat</keyword>
<evidence type="ECO:0000256" key="2">
    <source>
        <dbReference type="ARBA" id="ARBA00022737"/>
    </source>
</evidence>
<dbReference type="PROSITE" id="PS51257">
    <property type="entry name" value="PROKAR_LIPOPROTEIN"/>
    <property type="match status" value="1"/>
</dbReference>
<proteinExistence type="predicted"/>
<dbReference type="CDD" id="cd11304">
    <property type="entry name" value="Cadherin_repeat"/>
    <property type="match status" value="1"/>
</dbReference>
<keyword evidence="5" id="KW-0732">Signal</keyword>
<protein>
    <submittedName>
        <fullName evidence="7">BspA family leucine-rich repeat surface protein</fullName>
    </submittedName>
</protein>
<feature type="domain" description="Cadherin" evidence="6">
    <location>
        <begin position="36"/>
        <end position="134"/>
    </location>
</feature>
<keyword evidence="3" id="KW-0106">Calcium</keyword>
<dbReference type="InterPro" id="IPR005046">
    <property type="entry name" value="DUF285"/>
</dbReference>
<gene>
    <name evidence="7" type="ORF">K1F36_06420</name>
</gene>
<dbReference type="SUPFAM" id="SSF49313">
    <property type="entry name" value="Cadherin-like"/>
    <property type="match status" value="1"/>
</dbReference>